<feature type="region of interest" description="Disordered" evidence="1">
    <location>
        <begin position="1"/>
        <end position="48"/>
    </location>
</feature>
<name>A0A9C6TT83_ARADU</name>
<proteinExistence type="predicted"/>
<evidence type="ECO:0000313" key="2">
    <source>
        <dbReference type="Proteomes" id="UP000515211"/>
    </source>
</evidence>
<keyword evidence="2" id="KW-1185">Reference proteome</keyword>
<dbReference type="AlphaFoldDB" id="A0A9C6TT83"/>
<organism evidence="2 3">
    <name type="scientific">Arachis duranensis</name>
    <name type="common">Wild peanut</name>
    <dbReference type="NCBI Taxonomy" id="130453"/>
    <lineage>
        <taxon>Eukaryota</taxon>
        <taxon>Viridiplantae</taxon>
        <taxon>Streptophyta</taxon>
        <taxon>Embryophyta</taxon>
        <taxon>Tracheophyta</taxon>
        <taxon>Spermatophyta</taxon>
        <taxon>Magnoliopsida</taxon>
        <taxon>eudicotyledons</taxon>
        <taxon>Gunneridae</taxon>
        <taxon>Pentapetalae</taxon>
        <taxon>rosids</taxon>
        <taxon>fabids</taxon>
        <taxon>Fabales</taxon>
        <taxon>Fabaceae</taxon>
        <taxon>Papilionoideae</taxon>
        <taxon>50 kb inversion clade</taxon>
        <taxon>dalbergioids sensu lato</taxon>
        <taxon>Dalbergieae</taxon>
        <taxon>Pterocarpus clade</taxon>
        <taxon>Arachis</taxon>
    </lineage>
</organism>
<protein>
    <submittedName>
        <fullName evidence="3">Uncharacterized protein LOC110280055</fullName>
    </submittedName>
</protein>
<dbReference type="KEGG" id="adu:110280055"/>
<reference evidence="2" key="1">
    <citation type="journal article" date="2016" name="Nat. Genet.">
        <title>The genome sequences of Arachis duranensis and Arachis ipaensis, the diploid ancestors of cultivated peanut.</title>
        <authorList>
            <person name="Bertioli D.J."/>
            <person name="Cannon S.B."/>
            <person name="Froenicke L."/>
            <person name="Huang G."/>
            <person name="Farmer A.D."/>
            <person name="Cannon E.K."/>
            <person name="Liu X."/>
            <person name="Gao D."/>
            <person name="Clevenger J."/>
            <person name="Dash S."/>
            <person name="Ren L."/>
            <person name="Moretzsohn M.C."/>
            <person name="Shirasawa K."/>
            <person name="Huang W."/>
            <person name="Vidigal B."/>
            <person name="Abernathy B."/>
            <person name="Chu Y."/>
            <person name="Niederhuth C.E."/>
            <person name="Umale P."/>
            <person name="Araujo A.C."/>
            <person name="Kozik A."/>
            <person name="Kim K.D."/>
            <person name="Burow M.D."/>
            <person name="Varshney R.K."/>
            <person name="Wang X."/>
            <person name="Zhang X."/>
            <person name="Barkley N."/>
            <person name="Guimaraes P.M."/>
            <person name="Isobe S."/>
            <person name="Guo B."/>
            <person name="Liao B."/>
            <person name="Stalker H.T."/>
            <person name="Schmitz R.J."/>
            <person name="Scheffler B.E."/>
            <person name="Leal-Bertioli S.C."/>
            <person name="Xun X."/>
            <person name="Jackson S.A."/>
            <person name="Michelmore R."/>
            <person name="Ozias-Akins P."/>
        </authorList>
    </citation>
    <scope>NUCLEOTIDE SEQUENCE [LARGE SCALE GENOMIC DNA]</scope>
    <source>
        <strain evidence="2">cv. V14167</strain>
    </source>
</reference>
<accession>A0A9C6TT83</accession>
<dbReference type="GeneID" id="110280055"/>
<sequence>MTQKQCSENRTGPAGSTGSTVNRRHKRSAEHAWPQPGKNPSRHHRRREEPCLPPSIAVRGLSPRVFVRHSQGSSPSLRSVRSNQSQVHCFFLELGRRRVVAVVCRCCLSPSVAVRGLSPRSLSSSVGIIQVKPPVRCLFPRSAPILHRIRPACRRLVAVALSKVELPRLVEMEALTFLSS</sequence>
<evidence type="ECO:0000313" key="3">
    <source>
        <dbReference type="RefSeq" id="XP_052116529.1"/>
    </source>
</evidence>
<feature type="compositionally biased region" description="Polar residues" evidence="1">
    <location>
        <begin position="1"/>
        <end position="21"/>
    </location>
</feature>
<reference evidence="3" key="2">
    <citation type="submission" date="2025-08" db="UniProtKB">
        <authorList>
            <consortium name="RefSeq"/>
        </authorList>
    </citation>
    <scope>IDENTIFICATION</scope>
    <source>
        <tissue evidence="3">Whole plant</tissue>
    </source>
</reference>
<dbReference type="RefSeq" id="XP_052116529.1">
    <property type="nucleotide sequence ID" value="XM_052260569.1"/>
</dbReference>
<gene>
    <name evidence="3" type="primary">LOC110280055</name>
</gene>
<dbReference type="Proteomes" id="UP000515211">
    <property type="component" value="Chromosome 4"/>
</dbReference>
<evidence type="ECO:0000256" key="1">
    <source>
        <dbReference type="SAM" id="MobiDB-lite"/>
    </source>
</evidence>